<dbReference type="Proteomes" id="UP001258017">
    <property type="component" value="Unassembled WGS sequence"/>
</dbReference>
<evidence type="ECO:0000256" key="1">
    <source>
        <dbReference type="SAM" id="MobiDB-lite"/>
    </source>
</evidence>
<dbReference type="AlphaFoldDB" id="A0AAD9RZZ4"/>
<feature type="region of interest" description="Disordered" evidence="1">
    <location>
        <begin position="144"/>
        <end position="165"/>
    </location>
</feature>
<dbReference type="EMBL" id="JAIFRP010000003">
    <property type="protein sequence ID" value="KAK2588653.1"/>
    <property type="molecule type" value="Genomic_DNA"/>
</dbReference>
<accession>A0AAD9RZZ4</accession>
<gene>
    <name evidence="2" type="ORF">KPH14_006419</name>
</gene>
<keyword evidence="3" id="KW-1185">Reference proteome</keyword>
<organism evidence="2 3">
    <name type="scientific">Odynerus spinipes</name>
    <dbReference type="NCBI Taxonomy" id="1348599"/>
    <lineage>
        <taxon>Eukaryota</taxon>
        <taxon>Metazoa</taxon>
        <taxon>Ecdysozoa</taxon>
        <taxon>Arthropoda</taxon>
        <taxon>Hexapoda</taxon>
        <taxon>Insecta</taxon>
        <taxon>Pterygota</taxon>
        <taxon>Neoptera</taxon>
        <taxon>Endopterygota</taxon>
        <taxon>Hymenoptera</taxon>
        <taxon>Apocrita</taxon>
        <taxon>Aculeata</taxon>
        <taxon>Vespoidea</taxon>
        <taxon>Vespidae</taxon>
        <taxon>Eumeninae</taxon>
        <taxon>Odynerus</taxon>
    </lineage>
</organism>
<proteinExistence type="predicted"/>
<sequence>MENNNNRAALEENESFCSDCKLVLKSIYSIGTASSINECESFIDGKSRDRNSCVQSLKKEIINKDNDKFKHSQLFFFSKNELPSPTLHANNHIISQEKIPAMLHKKLKEEYIPDSYIKYPTRIKPIIVEDKILQSSEQLNINNWKKQKSETSSYKHSDTKDSKQHKTIKYVNTNDTQSYQNITNDCTDLKTVYGINIQSGQLTQNNLTESLTHPIPQNIERDIHTTMTPDYISQYNILQTTISNRRKRISEVAQNLLTLSSYLDGICKTILKTEELNPSLVHTNISYNLSKKEDKGTSPIVLSQTRPAVTNLIPNQGNDHDMYSYNPYRSKNISQKKI</sequence>
<reference evidence="2" key="2">
    <citation type="journal article" date="2023" name="Commun. Biol.">
        <title>Intrasexual cuticular hydrocarbon dimorphism in a wasp sheds light on hydrocarbon biosynthesis genes in Hymenoptera.</title>
        <authorList>
            <person name="Moris V.C."/>
            <person name="Podsiadlowski L."/>
            <person name="Martin S."/>
            <person name="Oeyen J.P."/>
            <person name="Donath A."/>
            <person name="Petersen M."/>
            <person name="Wilbrandt J."/>
            <person name="Misof B."/>
            <person name="Liedtke D."/>
            <person name="Thamm M."/>
            <person name="Scheiner R."/>
            <person name="Schmitt T."/>
            <person name="Niehuis O."/>
        </authorList>
    </citation>
    <scope>NUCLEOTIDE SEQUENCE</scope>
    <source>
        <strain evidence="2">GBR_01_08_01A</strain>
    </source>
</reference>
<evidence type="ECO:0000313" key="2">
    <source>
        <dbReference type="EMBL" id="KAK2588653.1"/>
    </source>
</evidence>
<reference evidence="2" key="1">
    <citation type="submission" date="2021-08" db="EMBL/GenBank/DDBJ databases">
        <authorList>
            <person name="Misof B."/>
            <person name="Oliver O."/>
            <person name="Podsiadlowski L."/>
            <person name="Donath A."/>
            <person name="Peters R."/>
            <person name="Mayer C."/>
            <person name="Rust J."/>
            <person name="Gunkel S."/>
            <person name="Lesny P."/>
            <person name="Martin S."/>
            <person name="Oeyen J.P."/>
            <person name="Petersen M."/>
            <person name="Panagiotis P."/>
            <person name="Wilbrandt J."/>
            <person name="Tanja T."/>
        </authorList>
    </citation>
    <scope>NUCLEOTIDE SEQUENCE</scope>
    <source>
        <strain evidence="2">GBR_01_08_01A</strain>
        <tissue evidence="2">Thorax + abdomen</tissue>
    </source>
</reference>
<comment type="caution">
    <text evidence="2">The sequence shown here is derived from an EMBL/GenBank/DDBJ whole genome shotgun (WGS) entry which is preliminary data.</text>
</comment>
<evidence type="ECO:0000313" key="3">
    <source>
        <dbReference type="Proteomes" id="UP001258017"/>
    </source>
</evidence>
<name>A0AAD9RZZ4_9HYME</name>
<feature type="compositionally biased region" description="Basic and acidic residues" evidence="1">
    <location>
        <begin position="147"/>
        <end position="164"/>
    </location>
</feature>
<protein>
    <submittedName>
        <fullName evidence="2">Uncharacterized protein</fullName>
    </submittedName>
</protein>